<dbReference type="EMBL" id="BARU01029298">
    <property type="protein sequence ID" value="GAH65294.1"/>
    <property type="molecule type" value="Genomic_DNA"/>
</dbReference>
<organism evidence="1">
    <name type="scientific">marine sediment metagenome</name>
    <dbReference type="NCBI Taxonomy" id="412755"/>
    <lineage>
        <taxon>unclassified sequences</taxon>
        <taxon>metagenomes</taxon>
        <taxon>ecological metagenomes</taxon>
    </lineage>
</organism>
<dbReference type="SUPFAM" id="SSF82784">
    <property type="entry name" value="OsmC-like"/>
    <property type="match status" value="1"/>
</dbReference>
<dbReference type="InterPro" id="IPR036102">
    <property type="entry name" value="OsmC/Ohrsf"/>
</dbReference>
<gene>
    <name evidence="1" type="ORF">S03H2_46629</name>
</gene>
<dbReference type="AlphaFoldDB" id="X1IGN9"/>
<accession>X1IGN9</accession>
<comment type="caution">
    <text evidence="1">The sequence shown here is derived from an EMBL/GenBank/DDBJ whole genome shotgun (WGS) entry which is preliminary data.</text>
</comment>
<evidence type="ECO:0000313" key="1">
    <source>
        <dbReference type="EMBL" id="GAH65294.1"/>
    </source>
</evidence>
<sequence length="64" mass="7151">MLKLMKRQKIYLFKNTVFKEGEESAKTIFSGPGELEVGPAPEFEGSPETLNPEEMFVAVINSCL</sequence>
<feature type="non-terminal residue" evidence="1">
    <location>
        <position position="64"/>
    </location>
</feature>
<reference evidence="1" key="1">
    <citation type="journal article" date="2014" name="Front. Microbiol.">
        <title>High frequency of phylogenetically diverse reductive dehalogenase-homologous genes in deep subseafloor sedimentary metagenomes.</title>
        <authorList>
            <person name="Kawai M."/>
            <person name="Futagami T."/>
            <person name="Toyoda A."/>
            <person name="Takaki Y."/>
            <person name="Nishi S."/>
            <person name="Hori S."/>
            <person name="Arai W."/>
            <person name="Tsubouchi T."/>
            <person name="Morono Y."/>
            <person name="Uchiyama I."/>
            <person name="Ito T."/>
            <person name="Fujiyama A."/>
            <person name="Inagaki F."/>
            <person name="Takami H."/>
        </authorList>
    </citation>
    <scope>NUCLEOTIDE SEQUENCE</scope>
    <source>
        <strain evidence="1">Expedition CK06-06</strain>
    </source>
</reference>
<protein>
    <recommendedName>
        <fullName evidence="2">OsmC family protein</fullName>
    </recommendedName>
</protein>
<proteinExistence type="predicted"/>
<evidence type="ECO:0008006" key="2">
    <source>
        <dbReference type="Google" id="ProtNLM"/>
    </source>
</evidence>
<name>X1IGN9_9ZZZZ</name>